<evidence type="ECO:0000313" key="1">
    <source>
        <dbReference type="EMBL" id="MBB1117727.1"/>
    </source>
</evidence>
<dbReference type="RefSeq" id="WP_182622715.1">
    <property type="nucleotide sequence ID" value="NZ_JACIUV010000005.1"/>
</dbReference>
<evidence type="ECO:0000313" key="2">
    <source>
        <dbReference type="Proteomes" id="UP000550609"/>
    </source>
</evidence>
<dbReference type="AlphaFoldDB" id="A0A7W3V278"/>
<proteinExistence type="predicted"/>
<dbReference type="EMBL" id="JACIUV010000005">
    <property type="protein sequence ID" value="MBB1117727.1"/>
    <property type="molecule type" value="Genomic_DNA"/>
</dbReference>
<reference evidence="1 2" key="1">
    <citation type="submission" date="2020-08" db="EMBL/GenBank/DDBJ databases">
        <title>Stenotrophomonas sp. W1S232.</title>
        <authorList>
            <person name="Deng Y."/>
        </authorList>
    </citation>
    <scope>NUCLEOTIDE SEQUENCE [LARGE SCALE GENOMIC DNA]</scope>
    <source>
        <strain evidence="1 2">W1S232</strain>
    </source>
</reference>
<organism evidence="1 2">
    <name type="scientific">Stenotrophomonas koreensis</name>
    <dbReference type="NCBI Taxonomy" id="266128"/>
    <lineage>
        <taxon>Bacteria</taxon>
        <taxon>Pseudomonadati</taxon>
        <taxon>Pseudomonadota</taxon>
        <taxon>Gammaproteobacteria</taxon>
        <taxon>Lysobacterales</taxon>
        <taxon>Lysobacteraceae</taxon>
        <taxon>Stenotrophomonas</taxon>
    </lineage>
</organism>
<comment type="caution">
    <text evidence="1">The sequence shown here is derived from an EMBL/GenBank/DDBJ whole genome shotgun (WGS) entry which is preliminary data.</text>
</comment>
<sequence>MSVLSPKAESLLSDLANQPGVTQQHMAGLRDAITRSPALVDLCNDTLACTAPAM</sequence>
<accession>A0A7W3V278</accession>
<gene>
    <name evidence="1" type="ORF">H4O09_11765</name>
</gene>
<protein>
    <submittedName>
        <fullName evidence="1">Uncharacterized protein</fullName>
    </submittedName>
</protein>
<name>A0A7W3V278_9GAMM</name>
<dbReference type="Proteomes" id="UP000550609">
    <property type="component" value="Unassembled WGS sequence"/>
</dbReference>